<evidence type="ECO:0000256" key="6">
    <source>
        <dbReference type="ARBA" id="ARBA00022840"/>
    </source>
</evidence>
<dbReference type="InterPro" id="IPR019293">
    <property type="entry name" value="ThiN"/>
</dbReference>
<feature type="domain" description="Pyridoxamine kinase/Phosphomethylpyrimidine kinase" evidence="7">
    <location>
        <begin position="13"/>
        <end position="255"/>
    </location>
</feature>
<dbReference type="PANTHER" id="PTHR20858">
    <property type="entry name" value="PHOSPHOMETHYLPYRIMIDINE KINASE"/>
    <property type="match status" value="1"/>
</dbReference>
<dbReference type="Pfam" id="PF10120">
    <property type="entry name" value="ThiN"/>
    <property type="match status" value="1"/>
</dbReference>
<evidence type="ECO:0000259" key="8">
    <source>
        <dbReference type="Pfam" id="PF10120"/>
    </source>
</evidence>
<evidence type="ECO:0000256" key="1">
    <source>
        <dbReference type="ARBA" id="ARBA00004948"/>
    </source>
</evidence>
<dbReference type="CDD" id="cd01169">
    <property type="entry name" value="HMPP_kinase"/>
    <property type="match status" value="1"/>
</dbReference>
<evidence type="ECO:0000256" key="3">
    <source>
        <dbReference type="ARBA" id="ARBA00022679"/>
    </source>
</evidence>
<comment type="pathway">
    <text evidence="1">Cofactor biosynthesis; thiamine diphosphate biosynthesis.</text>
</comment>
<dbReference type="SUPFAM" id="SSF53613">
    <property type="entry name" value="Ribokinase-like"/>
    <property type="match status" value="1"/>
</dbReference>
<dbReference type="InterPro" id="IPR013749">
    <property type="entry name" value="PM/HMP-P_kinase-1"/>
</dbReference>
<proteinExistence type="predicted"/>
<evidence type="ECO:0000256" key="4">
    <source>
        <dbReference type="ARBA" id="ARBA00022741"/>
    </source>
</evidence>
<dbReference type="Gene3D" id="3.40.225.10">
    <property type="entry name" value="Class II aldolase/adducin N-terminal domain"/>
    <property type="match status" value="1"/>
</dbReference>
<dbReference type="EMBL" id="AP028679">
    <property type="protein sequence ID" value="BEQ14392.1"/>
    <property type="molecule type" value="Genomic_DNA"/>
</dbReference>
<dbReference type="InterPro" id="IPR029056">
    <property type="entry name" value="Ribokinase-like"/>
</dbReference>
<keyword evidence="3" id="KW-0808">Transferase</keyword>
<sequence>MTPARVLIIAGSDSGGGAGIQADLKAAAALGAHAMTVITALTAQNTKEVRAVHPTPLDFVEQQFAAVAEDIGMDAVKTGMLHSAELVELVAKLLGLTKVPVVVDPVMVSKGGGVLLDPQAVEALKLLLLPRATLVTPNLDEAEALLGREVRSRAAMEDAAAALVALGAGAALVKGGHLQGEPGDLLYDGRESLFFSAPRIETPHTHGTGCTLATAIASLLAQGWELAPAVERARLLVRRAIAGGLVLGHGHGPVNALADLGPRLELGPCLAEMDAAIERMEGVSGLGEMIPEVRGQLGYALPGAVSAQDVLAVAGRITNIGPRLKAAGPVRPGASSHVAKIVLAAMAADPNMRAAMACRFDEALVERARSLGWSVGEFSRAEEPPEVKQREGSSLEWGTTEVIRRLGKVPEVIFDRGESGKEPVLRLLARNPGAIVDRLLLLAGQGA</sequence>
<keyword evidence="6" id="KW-0067">ATP-binding</keyword>
<dbReference type="InterPro" id="IPR036409">
    <property type="entry name" value="Aldolase_II/adducin_N_sf"/>
</dbReference>
<dbReference type="InterPro" id="IPR004399">
    <property type="entry name" value="HMP/HMP-P_kinase_dom"/>
</dbReference>
<evidence type="ECO:0000313" key="10">
    <source>
        <dbReference type="Proteomes" id="UP001366166"/>
    </source>
</evidence>
<keyword evidence="4" id="KW-0547">Nucleotide-binding</keyword>
<dbReference type="GO" id="GO:0005524">
    <property type="term" value="F:ATP binding"/>
    <property type="evidence" value="ECO:0007669"/>
    <property type="project" value="UniProtKB-KW"/>
</dbReference>
<accession>A0AAU9ECX7</accession>
<keyword evidence="5 9" id="KW-0418">Kinase</keyword>
<protein>
    <recommendedName>
        <fullName evidence="2">hydroxymethylpyrimidine kinase</fullName>
        <ecNumber evidence="2">2.7.1.49</ecNumber>
    </recommendedName>
</protein>
<reference evidence="10" key="1">
    <citation type="journal article" date="2023" name="Arch. Microbiol.">
        <title>Desulfoferula mesophilus gen. nov. sp. nov., a mesophilic sulfate-reducing bacterium isolated from a brackish lake sediment.</title>
        <authorList>
            <person name="Watanabe T."/>
            <person name="Yabe T."/>
            <person name="Tsuji J.M."/>
            <person name="Fukui M."/>
        </authorList>
    </citation>
    <scope>NUCLEOTIDE SEQUENCE [LARGE SCALE GENOMIC DNA]</scope>
    <source>
        <strain evidence="10">12FAK</strain>
    </source>
</reference>
<dbReference type="FunFam" id="3.40.1190.20:FF:000003">
    <property type="entry name" value="Phosphomethylpyrimidine kinase ThiD"/>
    <property type="match status" value="1"/>
</dbReference>
<dbReference type="RefSeq" id="WP_338606107.1">
    <property type="nucleotide sequence ID" value="NZ_AP028679.1"/>
</dbReference>
<dbReference type="AlphaFoldDB" id="A0AAU9ECX7"/>
<gene>
    <name evidence="9" type="ORF">FAK_14580</name>
</gene>
<feature type="domain" description="Thiamine-phosphate synthase ThiN" evidence="8">
    <location>
        <begin position="272"/>
        <end position="439"/>
    </location>
</feature>
<dbReference type="Proteomes" id="UP001366166">
    <property type="component" value="Chromosome"/>
</dbReference>
<dbReference type="PANTHER" id="PTHR20858:SF17">
    <property type="entry name" value="HYDROXYMETHYLPYRIMIDINE_PHOSPHOMETHYLPYRIMIDINE KINASE THI20-RELATED"/>
    <property type="match status" value="1"/>
</dbReference>
<dbReference type="EC" id="2.7.1.49" evidence="2"/>
<name>A0AAU9ECX7_9BACT</name>
<dbReference type="GO" id="GO:0005829">
    <property type="term" value="C:cytosol"/>
    <property type="evidence" value="ECO:0007669"/>
    <property type="project" value="TreeGrafter"/>
</dbReference>
<dbReference type="KEGG" id="dmp:FAK_14580"/>
<dbReference type="GO" id="GO:0008902">
    <property type="term" value="F:hydroxymethylpyrimidine kinase activity"/>
    <property type="evidence" value="ECO:0007669"/>
    <property type="project" value="UniProtKB-EC"/>
</dbReference>
<dbReference type="Pfam" id="PF08543">
    <property type="entry name" value="Phos_pyr_kin"/>
    <property type="match status" value="1"/>
</dbReference>
<dbReference type="Gene3D" id="3.40.1190.20">
    <property type="match status" value="1"/>
</dbReference>
<evidence type="ECO:0000313" key="9">
    <source>
        <dbReference type="EMBL" id="BEQ14392.1"/>
    </source>
</evidence>
<dbReference type="SUPFAM" id="SSF53639">
    <property type="entry name" value="AraD/HMP-PK domain-like"/>
    <property type="match status" value="1"/>
</dbReference>
<organism evidence="9 10">
    <name type="scientific">Desulfoferula mesophila</name>
    <dbReference type="NCBI Taxonomy" id="3058419"/>
    <lineage>
        <taxon>Bacteria</taxon>
        <taxon>Pseudomonadati</taxon>
        <taxon>Thermodesulfobacteriota</taxon>
        <taxon>Desulfarculia</taxon>
        <taxon>Desulfarculales</taxon>
        <taxon>Desulfarculaceae</taxon>
        <taxon>Desulfoferula</taxon>
    </lineage>
</organism>
<keyword evidence="10" id="KW-1185">Reference proteome</keyword>
<evidence type="ECO:0000256" key="5">
    <source>
        <dbReference type="ARBA" id="ARBA00022777"/>
    </source>
</evidence>
<dbReference type="NCBIfam" id="TIGR00097">
    <property type="entry name" value="HMP-P_kinase"/>
    <property type="match status" value="1"/>
</dbReference>
<evidence type="ECO:0000256" key="2">
    <source>
        <dbReference type="ARBA" id="ARBA00012135"/>
    </source>
</evidence>
<dbReference type="GO" id="GO:0009228">
    <property type="term" value="P:thiamine biosynthetic process"/>
    <property type="evidence" value="ECO:0007669"/>
    <property type="project" value="InterPro"/>
</dbReference>
<evidence type="ECO:0000259" key="7">
    <source>
        <dbReference type="Pfam" id="PF08543"/>
    </source>
</evidence>
<dbReference type="GO" id="GO:0008972">
    <property type="term" value="F:phosphomethylpyrimidine kinase activity"/>
    <property type="evidence" value="ECO:0007669"/>
    <property type="project" value="InterPro"/>
</dbReference>